<organism evidence="17 18">
    <name type="scientific">Agromyces seonyuensis</name>
    <dbReference type="NCBI Taxonomy" id="2662446"/>
    <lineage>
        <taxon>Bacteria</taxon>
        <taxon>Bacillati</taxon>
        <taxon>Actinomycetota</taxon>
        <taxon>Actinomycetes</taxon>
        <taxon>Micrococcales</taxon>
        <taxon>Microbacteriaceae</taxon>
        <taxon>Agromyces</taxon>
    </lineage>
</organism>
<evidence type="ECO:0000256" key="12">
    <source>
        <dbReference type="SAM" id="SignalP"/>
    </source>
</evidence>
<dbReference type="PROSITE" id="PS51892">
    <property type="entry name" value="SUBTILASE"/>
    <property type="match status" value="1"/>
</dbReference>
<evidence type="ECO:0000256" key="7">
    <source>
        <dbReference type="ARBA" id="ARBA00022825"/>
    </source>
</evidence>
<dbReference type="Gene3D" id="3.50.30.30">
    <property type="match status" value="1"/>
</dbReference>
<dbReference type="CDD" id="cd04852">
    <property type="entry name" value="Peptidases_S8_3"/>
    <property type="match status" value="1"/>
</dbReference>
<accession>A0A6I4NX74</accession>
<protein>
    <submittedName>
        <fullName evidence="17">S8 family serine peptidase</fullName>
    </submittedName>
</protein>
<dbReference type="Gene3D" id="3.40.50.200">
    <property type="entry name" value="Peptidase S8/S53 domain"/>
    <property type="match status" value="1"/>
</dbReference>
<gene>
    <name evidence="17" type="ORF">GB864_09560</name>
</gene>
<evidence type="ECO:0000256" key="11">
    <source>
        <dbReference type="RuleBase" id="RU003355"/>
    </source>
</evidence>
<feature type="domain" description="PA" evidence="14">
    <location>
        <begin position="463"/>
        <end position="532"/>
    </location>
</feature>
<feature type="chain" id="PRO_5026180087" evidence="12">
    <location>
        <begin position="36"/>
        <end position="1123"/>
    </location>
</feature>
<evidence type="ECO:0000256" key="1">
    <source>
        <dbReference type="ARBA" id="ARBA00004613"/>
    </source>
</evidence>
<dbReference type="EMBL" id="WSTA01000037">
    <property type="protein sequence ID" value="MWB98791.1"/>
    <property type="molecule type" value="Genomic_DNA"/>
</dbReference>
<dbReference type="InterPro" id="IPR041469">
    <property type="entry name" value="Subtilisin-like_FN3"/>
</dbReference>
<dbReference type="RefSeq" id="WP_160424436.1">
    <property type="nucleotide sequence ID" value="NZ_WSTA01000037.1"/>
</dbReference>
<dbReference type="CDD" id="cd02120">
    <property type="entry name" value="PA_subtilisin_like"/>
    <property type="match status" value="1"/>
</dbReference>
<evidence type="ECO:0000259" key="13">
    <source>
        <dbReference type="Pfam" id="PF00082"/>
    </source>
</evidence>
<feature type="signal peptide" evidence="12">
    <location>
        <begin position="1"/>
        <end position="35"/>
    </location>
</feature>
<evidence type="ECO:0000256" key="5">
    <source>
        <dbReference type="ARBA" id="ARBA00022729"/>
    </source>
</evidence>
<dbReference type="InterPro" id="IPR015500">
    <property type="entry name" value="Peptidase_S8_subtilisin-rel"/>
</dbReference>
<dbReference type="Pfam" id="PF02225">
    <property type="entry name" value="PA"/>
    <property type="match status" value="1"/>
</dbReference>
<feature type="active site" description="Charge relay system" evidence="9 10">
    <location>
        <position position="285"/>
    </location>
</feature>
<feature type="domain" description="Subtilisin-like protease fibronectin type-III" evidence="16">
    <location>
        <begin position="709"/>
        <end position="801"/>
    </location>
</feature>
<dbReference type="PROSITE" id="PS00138">
    <property type="entry name" value="SUBTILASE_SER"/>
    <property type="match status" value="1"/>
</dbReference>
<dbReference type="InterPro" id="IPR003137">
    <property type="entry name" value="PA_domain"/>
</dbReference>
<evidence type="ECO:0000256" key="6">
    <source>
        <dbReference type="ARBA" id="ARBA00022801"/>
    </source>
</evidence>
<dbReference type="Proteomes" id="UP000438182">
    <property type="component" value="Unassembled WGS sequence"/>
</dbReference>
<dbReference type="PANTHER" id="PTHR10795">
    <property type="entry name" value="PROPROTEIN CONVERTASE SUBTILISIN/KEXIN"/>
    <property type="match status" value="1"/>
</dbReference>
<name>A0A6I4NX74_9MICO</name>
<feature type="domain" description="Peptidase S8/S53" evidence="13">
    <location>
        <begin position="185"/>
        <end position="667"/>
    </location>
</feature>
<reference evidence="17 18" key="1">
    <citation type="submission" date="2019-12" db="EMBL/GenBank/DDBJ databases">
        <authorList>
            <person name="Kim Y.S."/>
        </authorList>
    </citation>
    <scope>NUCLEOTIDE SEQUENCE [LARGE SCALE GENOMIC DNA]</scope>
    <source>
        <strain evidence="17 18">MMS17-SY077</strain>
    </source>
</reference>
<evidence type="ECO:0000313" key="17">
    <source>
        <dbReference type="EMBL" id="MWB98791.1"/>
    </source>
</evidence>
<evidence type="ECO:0000256" key="3">
    <source>
        <dbReference type="ARBA" id="ARBA00022525"/>
    </source>
</evidence>
<dbReference type="Gene3D" id="2.60.120.380">
    <property type="match status" value="1"/>
</dbReference>
<dbReference type="GO" id="GO:0006508">
    <property type="term" value="P:proteolysis"/>
    <property type="evidence" value="ECO:0007669"/>
    <property type="project" value="UniProtKB-KW"/>
</dbReference>
<sequence length="1123" mass="114183">MELNDPARRPGRRRLRAVASVAGAALASTALVAFAAPAAAIGAERTELDTSGLEPGRYIVVLDDAAAAAYDGGVTGYAATAPVEGEQLDAEDAHVEEYAGYLESQQEDVAASVDAEVGVSYSLTLNAFSAELDTTQITALARDEKVVGLVPDELLKPTAVPSTDFLGLSGDDGVWAAVGGAEAAGEGVVVGVLDTGIAPENASFAGEALGTSPSAEPYLDGSSIVFDKADGSTFTGVCQSGVQFAADDCSTKIIGARYFVQGFGAANIGSTAIGEYLSPRDGASHGSHTASTAAGNADVPVTLAGHDYGTISGVAPAAKIAAYKVCWEGKNPAATTDDGCTTTDLLAGIDAAVQDGVDVINFSIGGGTSSSTFELTDQAFFNAAAAGIFVSASAGNSGPSASTLDNSSPWITTVAASTIPSYEATATTGDGAKYPGASTTVWEPLSGDLVRADDVRLAGKVAADALLCAPGSLDPALAAGKIVLCQRGTYDRVAKSAEVARAGGIGVVLVNSTPGSLDADTHSVPTIHISDAYWAALSAYAATPGATVSLTPDNTSGIDTPTPQVAGFSSRGPIVVDGADILKPDISAPGVAILAAAANPEGAESAYTFMSGTSMAAPHIAGLAALYLGERPNATPAEIKSAMMTTAYDTLSETGETVTDPFAQGAGHVDPTRFFEPGLLYLNDIGDWAAYVQGIGAYDFGVEPVAASDLNLASISVGELTAPETVTRTVTATQDGTFSASISGLAGVKTTVSPKSLRLKAGESKSFTVKFDRTDAPLDEWATGSLTWTSGDTSVRSPIAVQPVTAVVPEAVAGFGVDGSVKLPIVSAGDGALPITTLGLAKGVLLPDPYGETSEHSGIGSNTSADPEYEWLVDVADGQALARFDVDSLLDESVSDLDLSVYKLDDAAFAQGRLVATALWQSATGSADERVDLSDPAAGKYYVLVDVYTGVDVPFDFTLLQLGAEGEGDFTVAPNPVKVKEGKETTVSASWKGLAAGEYLGVVRVGDGGAETVVSVSAPVAPVNTAVPTISGSNRLGAVLTAKPGTWDVEGLSYTYQWYADGQPIWGGVFSKLVLLPRFDEKDLTVVVTAKKAGYPAVTATSAPFAVDFPRFGHPGHGWLVAE</sequence>
<feature type="domain" description="Inhibitor I9" evidence="15">
    <location>
        <begin position="57"/>
        <end position="156"/>
    </location>
</feature>
<dbReference type="InterPro" id="IPR010259">
    <property type="entry name" value="S8pro/Inhibitor_I9"/>
</dbReference>
<dbReference type="InterPro" id="IPR023827">
    <property type="entry name" value="Peptidase_S8_Asp-AS"/>
</dbReference>
<dbReference type="Pfam" id="PF17766">
    <property type="entry name" value="fn3_6"/>
    <property type="match status" value="1"/>
</dbReference>
<evidence type="ECO:0000259" key="15">
    <source>
        <dbReference type="Pfam" id="PF05922"/>
    </source>
</evidence>
<evidence type="ECO:0000259" key="14">
    <source>
        <dbReference type="Pfam" id="PF02225"/>
    </source>
</evidence>
<comment type="similarity">
    <text evidence="2 10 11">Belongs to the peptidase S8 family.</text>
</comment>
<dbReference type="Pfam" id="PF00082">
    <property type="entry name" value="Peptidase_S8"/>
    <property type="match status" value="1"/>
</dbReference>
<keyword evidence="3" id="KW-0964">Secreted</keyword>
<dbReference type="PROSITE" id="PS51318">
    <property type="entry name" value="TAT"/>
    <property type="match status" value="1"/>
</dbReference>
<proteinExistence type="inferred from homology"/>
<evidence type="ECO:0000256" key="9">
    <source>
        <dbReference type="PIRSR" id="PIRSR615500-1"/>
    </source>
</evidence>
<feature type="active site" description="Charge relay system" evidence="9 10">
    <location>
        <position position="614"/>
    </location>
</feature>
<keyword evidence="18" id="KW-1185">Reference proteome</keyword>
<keyword evidence="6 10" id="KW-0378">Hydrolase</keyword>
<evidence type="ECO:0000256" key="10">
    <source>
        <dbReference type="PROSITE-ProRule" id="PRU01240"/>
    </source>
</evidence>
<evidence type="ECO:0000256" key="2">
    <source>
        <dbReference type="ARBA" id="ARBA00011073"/>
    </source>
</evidence>
<comment type="caution">
    <text evidence="17">The sequence shown here is derived from an EMBL/GenBank/DDBJ whole genome shotgun (WGS) entry which is preliminary data.</text>
</comment>
<feature type="active site" description="Charge relay system" evidence="9 10">
    <location>
        <position position="194"/>
    </location>
</feature>
<dbReference type="AlphaFoldDB" id="A0A6I4NX74"/>
<dbReference type="InterPro" id="IPR000209">
    <property type="entry name" value="Peptidase_S8/S53_dom"/>
</dbReference>
<dbReference type="InterPro" id="IPR046450">
    <property type="entry name" value="PA_dom_sf"/>
</dbReference>
<dbReference type="InterPro" id="IPR036852">
    <property type="entry name" value="Peptidase_S8/S53_dom_sf"/>
</dbReference>
<dbReference type="InterPro" id="IPR034197">
    <property type="entry name" value="Peptidases_S8_3"/>
</dbReference>
<comment type="subcellular location">
    <subcellularLocation>
        <location evidence="1">Secreted</location>
    </subcellularLocation>
</comment>
<dbReference type="Pfam" id="PF05922">
    <property type="entry name" value="Inhibitor_I9"/>
    <property type="match status" value="1"/>
</dbReference>
<dbReference type="Gene3D" id="2.60.40.2310">
    <property type="match status" value="1"/>
</dbReference>
<dbReference type="PRINTS" id="PR00723">
    <property type="entry name" value="SUBTILISIN"/>
</dbReference>
<dbReference type="InterPro" id="IPR006311">
    <property type="entry name" value="TAT_signal"/>
</dbReference>
<evidence type="ECO:0000259" key="16">
    <source>
        <dbReference type="Pfam" id="PF17766"/>
    </source>
</evidence>
<keyword evidence="4 10" id="KW-0645">Protease</keyword>
<dbReference type="InterPro" id="IPR045051">
    <property type="entry name" value="SBT"/>
</dbReference>
<evidence type="ECO:0000313" key="18">
    <source>
        <dbReference type="Proteomes" id="UP000438182"/>
    </source>
</evidence>
<dbReference type="SUPFAM" id="SSF52743">
    <property type="entry name" value="Subtilisin-like"/>
    <property type="match status" value="1"/>
</dbReference>
<dbReference type="Gene3D" id="2.60.40.2700">
    <property type="match status" value="1"/>
</dbReference>
<dbReference type="GO" id="GO:0004252">
    <property type="term" value="F:serine-type endopeptidase activity"/>
    <property type="evidence" value="ECO:0007669"/>
    <property type="project" value="UniProtKB-UniRule"/>
</dbReference>
<evidence type="ECO:0000256" key="8">
    <source>
        <dbReference type="ARBA" id="ARBA00023180"/>
    </source>
</evidence>
<evidence type="ECO:0000256" key="4">
    <source>
        <dbReference type="ARBA" id="ARBA00022670"/>
    </source>
</evidence>
<dbReference type="SUPFAM" id="SSF52025">
    <property type="entry name" value="PA domain"/>
    <property type="match status" value="1"/>
</dbReference>
<keyword evidence="8" id="KW-0325">Glycoprotein</keyword>
<dbReference type="InterPro" id="IPR023828">
    <property type="entry name" value="Peptidase_S8_Ser-AS"/>
</dbReference>
<dbReference type="PROSITE" id="PS00136">
    <property type="entry name" value="SUBTILASE_ASP"/>
    <property type="match status" value="1"/>
</dbReference>
<keyword evidence="7 10" id="KW-0720">Serine protease</keyword>
<dbReference type="GO" id="GO:0005576">
    <property type="term" value="C:extracellular region"/>
    <property type="evidence" value="ECO:0007669"/>
    <property type="project" value="UniProtKB-SubCell"/>
</dbReference>
<keyword evidence="5 12" id="KW-0732">Signal</keyword>